<evidence type="ECO:0000313" key="2">
    <source>
        <dbReference type="EMBL" id="KIJ64140.1"/>
    </source>
</evidence>
<organism evidence="2 3">
    <name type="scientific">Hydnomerulius pinastri MD-312</name>
    <dbReference type="NCBI Taxonomy" id="994086"/>
    <lineage>
        <taxon>Eukaryota</taxon>
        <taxon>Fungi</taxon>
        <taxon>Dikarya</taxon>
        <taxon>Basidiomycota</taxon>
        <taxon>Agaricomycotina</taxon>
        <taxon>Agaricomycetes</taxon>
        <taxon>Agaricomycetidae</taxon>
        <taxon>Boletales</taxon>
        <taxon>Boletales incertae sedis</taxon>
        <taxon>Leucogyrophana</taxon>
    </lineage>
</organism>
<sequence>MAVHQHHVTKAKSQSPSKRRGDDARQPIASSFRSAQLPEVNPFLTALSSSRTSYIVEPWMVPVQRHLCNTAKLSLPPAPVLVLPGRQRFVQHPHSVQPSRPEDGGDAQDRGRHVYDNATTDDDPYANFDDAGPSFSDAVYFPNDHDTPEVTHLSNRHKKLNQWRRWSTEVIPSPQSTPRINYIDSH</sequence>
<evidence type="ECO:0000256" key="1">
    <source>
        <dbReference type="SAM" id="MobiDB-lite"/>
    </source>
</evidence>
<proteinExistence type="predicted"/>
<feature type="compositionally biased region" description="Basic residues" evidence="1">
    <location>
        <begin position="1"/>
        <end position="10"/>
    </location>
</feature>
<dbReference type="EMBL" id="KN839848">
    <property type="protein sequence ID" value="KIJ64140.1"/>
    <property type="molecule type" value="Genomic_DNA"/>
</dbReference>
<feature type="region of interest" description="Disordered" evidence="1">
    <location>
        <begin position="91"/>
        <end position="126"/>
    </location>
</feature>
<reference evidence="2 3" key="1">
    <citation type="submission" date="2014-04" db="EMBL/GenBank/DDBJ databases">
        <title>Evolutionary Origins and Diversification of the Mycorrhizal Mutualists.</title>
        <authorList>
            <consortium name="DOE Joint Genome Institute"/>
            <consortium name="Mycorrhizal Genomics Consortium"/>
            <person name="Kohler A."/>
            <person name="Kuo A."/>
            <person name="Nagy L.G."/>
            <person name="Floudas D."/>
            <person name="Copeland A."/>
            <person name="Barry K.W."/>
            <person name="Cichocki N."/>
            <person name="Veneault-Fourrey C."/>
            <person name="LaButti K."/>
            <person name="Lindquist E.A."/>
            <person name="Lipzen A."/>
            <person name="Lundell T."/>
            <person name="Morin E."/>
            <person name="Murat C."/>
            <person name="Riley R."/>
            <person name="Ohm R."/>
            <person name="Sun H."/>
            <person name="Tunlid A."/>
            <person name="Henrissat B."/>
            <person name="Grigoriev I.V."/>
            <person name="Hibbett D.S."/>
            <person name="Martin F."/>
        </authorList>
    </citation>
    <scope>NUCLEOTIDE SEQUENCE [LARGE SCALE GENOMIC DNA]</scope>
    <source>
        <strain evidence="2 3">MD-312</strain>
    </source>
</reference>
<protein>
    <submittedName>
        <fullName evidence="2">Uncharacterized protein</fullName>
    </submittedName>
</protein>
<feature type="compositionally biased region" description="Basic and acidic residues" evidence="1">
    <location>
        <begin position="100"/>
        <end position="115"/>
    </location>
</feature>
<dbReference type="Proteomes" id="UP000053820">
    <property type="component" value="Unassembled WGS sequence"/>
</dbReference>
<keyword evidence="3" id="KW-1185">Reference proteome</keyword>
<gene>
    <name evidence="2" type="ORF">HYDPIDRAFT_29036</name>
</gene>
<dbReference type="HOGENOM" id="CLU_1669943_0_0_1"/>
<feature type="region of interest" description="Disordered" evidence="1">
    <location>
        <begin position="1"/>
        <end position="25"/>
    </location>
</feature>
<accession>A0A0C9W087</accession>
<evidence type="ECO:0000313" key="3">
    <source>
        <dbReference type="Proteomes" id="UP000053820"/>
    </source>
</evidence>
<dbReference type="AlphaFoldDB" id="A0A0C9W087"/>
<name>A0A0C9W087_9AGAM</name>